<evidence type="ECO:0000313" key="3">
    <source>
        <dbReference type="EMBL" id="MCT2401533.1"/>
    </source>
</evidence>
<accession>A0ABT2IAE2</accession>
<protein>
    <submittedName>
        <fullName evidence="3">ATP-binding protein</fullName>
    </submittedName>
</protein>
<gene>
    <name evidence="3" type="ORF">NZK81_18425</name>
</gene>
<dbReference type="RefSeq" id="WP_260047557.1">
    <property type="nucleotide sequence ID" value="NZ_JANZXA010000015.1"/>
</dbReference>
<reference evidence="3" key="1">
    <citation type="submission" date="2022-09" db="EMBL/GenBank/DDBJ databases">
        <title>Novosphingobium sp. Nov., a polycyclic aromatic hydrocarbon-degrading bacterium isolated form mangrove sediments in HongKong.</title>
        <authorList>
            <person name="Hu Z."/>
        </authorList>
    </citation>
    <scope>NUCLEOTIDE SEQUENCE</scope>
    <source>
        <strain evidence="3">HK4-1</strain>
    </source>
</reference>
<evidence type="ECO:0000313" key="4">
    <source>
        <dbReference type="Proteomes" id="UP001165583"/>
    </source>
</evidence>
<dbReference type="CDD" id="cd16936">
    <property type="entry name" value="HATPase_RsbW-like"/>
    <property type="match status" value="1"/>
</dbReference>
<dbReference type="PANTHER" id="PTHR35526:SF6">
    <property type="entry name" value="SLR1861 PROTEIN"/>
    <property type="match status" value="1"/>
</dbReference>
<evidence type="ECO:0000259" key="2">
    <source>
        <dbReference type="Pfam" id="PF13581"/>
    </source>
</evidence>
<dbReference type="SUPFAM" id="SSF55874">
    <property type="entry name" value="ATPase domain of HSP90 chaperone/DNA topoisomerase II/histidine kinase"/>
    <property type="match status" value="1"/>
</dbReference>
<dbReference type="InterPro" id="IPR050267">
    <property type="entry name" value="Anti-sigma-factor_SerPK"/>
</dbReference>
<dbReference type="GO" id="GO:0005524">
    <property type="term" value="F:ATP binding"/>
    <property type="evidence" value="ECO:0007669"/>
    <property type="project" value="UniProtKB-KW"/>
</dbReference>
<keyword evidence="3" id="KW-0067">ATP-binding</keyword>
<dbReference type="InterPro" id="IPR003594">
    <property type="entry name" value="HATPase_dom"/>
</dbReference>
<proteinExistence type="predicted"/>
<keyword evidence="1" id="KW-0418">Kinase</keyword>
<keyword evidence="1" id="KW-0808">Transferase</keyword>
<dbReference type="Proteomes" id="UP001165583">
    <property type="component" value="Unassembled WGS sequence"/>
</dbReference>
<sequence length="139" mass="15180">MNCDYERTLSDGRAGFPAFLEAIESYLEGAGLPIDVVTKVMIVFDELGSNILDHGSADGIPSITTRLNVRKDALEVELSDTGIPFDPLSLPAPDTSLSVEDRPVGGLGIHIVRELMDRVEYNREGALNTIRFAKKFSLD</sequence>
<keyword evidence="1" id="KW-0723">Serine/threonine-protein kinase</keyword>
<dbReference type="EMBL" id="JANZXA010000015">
    <property type="protein sequence ID" value="MCT2401533.1"/>
    <property type="molecule type" value="Genomic_DNA"/>
</dbReference>
<organism evidence="3 4">
    <name type="scientific">Novosphingobium mangrovi</name>
    <name type="common">ex Huang et al. 2023</name>
    <dbReference type="NCBI Taxonomy" id="2976432"/>
    <lineage>
        <taxon>Bacteria</taxon>
        <taxon>Pseudomonadati</taxon>
        <taxon>Pseudomonadota</taxon>
        <taxon>Alphaproteobacteria</taxon>
        <taxon>Sphingomonadales</taxon>
        <taxon>Sphingomonadaceae</taxon>
        <taxon>Novosphingobium</taxon>
    </lineage>
</organism>
<name>A0ABT2IAE2_9SPHN</name>
<keyword evidence="4" id="KW-1185">Reference proteome</keyword>
<dbReference type="InterPro" id="IPR036890">
    <property type="entry name" value="HATPase_C_sf"/>
</dbReference>
<dbReference type="PANTHER" id="PTHR35526">
    <property type="entry name" value="ANTI-SIGMA-F FACTOR RSBW-RELATED"/>
    <property type="match status" value="1"/>
</dbReference>
<feature type="domain" description="Histidine kinase/HSP90-like ATPase" evidence="2">
    <location>
        <begin position="19"/>
        <end position="134"/>
    </location>
</feature>
<evidence type="ECO:0000256" key="1">
    <source>
        <dbReference type="ARBA" id="ARBA00022527"/>
    </source>
</evidence>
<keyword evidence="3" id="KW-0547">Nucleotide-binding</keyword>
<comment type="caution">
    <text evidence="3">The sequence shown here is derived from an EMBL/GenBank/DDBJ whole genome shotgun (WGS) entry which is preliminary data.</text>
</comment>
<dbReference type="Gene3D" id="3.30.565.10">
    <property type="entry name" value="Histidine kinase-like ATPase, C-terminal domain"/>
    <property type="match status" value="1"/>
</dbReference>
<dbReference type="Pfam" id="PF13581">
    <property type="entry name" value="HATPase_c_2"/>
    <property type="match status" value="1"/>
</dbReference>